<evidence type="ECO:0000256" key="10">
    <source>
        <dbReference type="HAMAP-Rule" id="MF_00454"/>
    </source>
</evidence>
<comment type="catalytic activity">
    <reaction evidence="8">
        <text>fluoride(in) = fluoride(out)</text>
        <dbReference type="Rhea" id="RHEA:76159"/>
        <dbReference type="ChEBI" id="CHEBI:17051"/>
    </reaction>
    <physiologicalReaction direction="left-to-right" evidence="8">
        <dbReference type="Rhea" id="RHEA:76160"/>
    </physiologicalReaction>
</comment>
<comment type="caution">
    <text evidence="11">The sequence shown here is derived from an EMBL/GenBank/DDBJ whole genome shotgun (WGS) entry which is preliminary data.</text>
</comment>
<protein>
    <recommendedName>
        <fullName evidence="10">Fluoride-specific ion channel FluC</fullName>
    </recommendedName>
</protein>
<dbReference type="InterPro" id="IPR003691">
    <property type="entry name" value="FluC"/>
</dbReference>
<feature type="transmembrane region" description="Helical" evidence="10">
    <location>
        <begin position="31"/>
        <end position="53"/>
    </location>
</feature>
<dbReference type="EMBL" id="PUFO01000066">
    <property type="protein sequence ID" value="TDG75410.1"/>
    <property type="molecule type" value="Genomic_DNA"/>
</dbReference>
<keyword evidence="5 10" id="KW-0472">Membrane</keyword>
<sequence length="116" mass="12569">MMIPFVALGAGVGAVVRYELTRFFKLMWRTYFPLGTLIINVIACFSLGIFMTMSHGDGTFYGLLGIGFCGGMSTFSTMAFETIGLIKERWVKMAVLYVVGSVVLGLMAVGLGMMLG</sequence>
<feature type="binding site" evidence="10">
    <location>
        <position position="73"/>
    </location>
    <ligand>
        <name>Na(+)</name>
        <dbReference type="ChEBI" id="CHEBI:29101"/>
        <note>structural</note>
    </ligand>
</feature>
<dbReference type="PANTHER" id="PTHR28259:SF1">
    <property type="entry name" value="FLUORIDE EXPORT PROTEIN 1-RELATED"/>
    <property type="match status" value="1"/>
</dbReference>
<proteinExistence type="inferred from homology"/>
<dbReference type="GO" id="GO:0140114">
    <property type="term" value="P:cellular detoxification of fluoride"/>
    <property type="evidence" value="ECO:0007669"/>
    <property type="project" value="UniProtKB-UniRule"/>
</dbReference>
<name>A0A4R5NL39_9LACO</name>
<dbReference type="HAMAP" id="MF_00454">
    <property type="entry name" value="FluC"/>
    <property type="match status" value="1"/>
</dbReference>
<feature type="transmembrane region" description="Helical" evidence="10">
    <location>
        <begin position="95"/>
        <end position="115"/>
    </location>
</feature>
<evidence type="ECO:0000256" key="2">
    <source>
        <dbReference type="ARBA" id="ARBA00022475"/>
    </source>
</evidence>
<keyword evidence="10" id="KW-0813">Transport</keyword>
<dbReference type="GO" id="GO:0046872">
    <property type="term" value="F:metal ion binding"/>
    <property type="evidence" value="ECO:0007669"/>
    <property type="project" value="UniProtKB-KW"/>
</dbReference>
<dbReference type="Proteomes" id="UP000294854">
    <property type="component" value="Unassembled WGS sequence"/>
</dbReference>
<keyword evidence="6 10" id="KW-0407">Ion channel</keyword>
<evidence type="ECO:0000256" key="4">
    <source>
        <dbReference type="ARBA" id="ARBA00022989"/>
    </source>
</evidence>
<dbReference type="AlphaFoldDB" id="A0A4R5NL39"/>
<dbReference type="GO" id="GO:0062054">
    <property type="term" value="F:fluoride channel activity"/>
    <property type="evidence" value="ECO:0007669"/>
    <property type="project" value="UniProtKB-UniRule"/>
</dbReference>
<dbReference type="RefSeq" id="WP_010620175.1">
    <property type="nucleotide sequence ID" value="NZ_CP042371.1"/>
</dbReference>
<feature type="transmembrane region" description="Helical" evidence="10">
    <location>
        <begin position="59"/>
        <end position="83"/>
    </location>
</feature>
<accession>A0A4R5NL39</accession>
<dbReference type="PANTHER" id="PTHR28259">
    <property type="entry name" value="FLUORIDE EXPORT PROTEIN 1-RELATED"/>
    <property type="match status" value="1"/>
</dbReference>
<organism evidence="11 12">
    <name type="scientific">Secundilactobacillus malefermentans</name>
    <dbReference type="NCBI Taxonomy" id="176292"/>
    <lineage>
        <taxon>Bacteria</taxon>
        <taxon>Bacillati</taxon>
        <taxon>Bacillota</taxon>
        <taxon>Bacilli</taxon>
        <taxon>Lactobacillales</taxon>
        <taxon>Lactobacillaceae</taxon>
        <taxon>Secundilactobacillus</taxon>
    </lineage>
</organism>
<dbReference type="NCBIfam" id="TIGR00494">
    <property type="entry name" value="crcB"/>
    <property type="match status" value="1"/>
</dbReference>
<dbReference type="Pfam" id="PF02537">
    <property type="entry name" value="CRCB"/>
    <property type="match status" value="1"/>
</dbReference>
<reference evidence="11 12" key="1">
    <citation type="journal article" date="2019" name="Appl. Microbiol. Biotechnol.">
        <title>Uncovering carbohydrate metabolism through a genotype-phenotype association study of 56 lactic acid bacteria genomes.</title>
        <authorList>
            <person name="Buron-Moles G."/>
            <person name="Chailyan A."/>
            <person name="Dolejs I."/>
            <person name="Forster J."/>
            <person name="Miks M.H."/>
        </authorList>
    </citation>
    <scope>NUCLEOTIDE SEQUENCE [LARGE SCALE GENOMIC DNA]</scope>
    <source>
        <strain evidence="11 12">ATCC 49373</strain>
    </source>
</reference>
<gene>
    <name evidence="10" type="primary">fluC</name>
    <name evidence="10" type="synonym">crcB</name>
    <name evidence="11" type="ORF">C5L31_000284</name>
</gene>
<evidence type="ECO:0000256" key="9">
    <source>
        <dbReference type="ARBA" id="ARBA00049940"/>
    </source>
</evidence>
<evidence type="ECO:0000313" key="11">
    <source>
        <dbReference type="EMBL" id="TDG75410.1"/>
    </source>
</evidence>
<dbReference type="OrthoDB" id="9815830at2"/>
<keyword evidence="2 10" id="KW-1003">Cell membrane</keyword>
<keyword evidence="10" id="KW-0406">Ion transport</keyword>
<keyword evidence="10" id="KW-0479">Metal-binding</keyword>
<evidence type="ECO:0000256" key="5">
    <source>
        <dbReference type="ARBA" id="ARBA00023136"/>
    </source>
</evidence>
<comment type="similarity">
    <text evidence="7 10">Belongs to the fluoride channel Fluc/FEX (TC 1.A.43) family.</text>
</comment>
<evidence type="ECO:0000256" key="6">
    <source>
        <dbReference type="ARBA" id="ARBA00023303"/>
    </source>
</evidence>
<evidence type="ECO:0000256" key="7">
    <source>
        <dbReference type="ARBA" id="ARBA00035120"/>
    </source>
</evidence>
<keyword evidence="4 10" id="KW-1133">Transmembrane helix</keyword>
<dbReference type="GO" id="GO:0005886">
    <property type="term" value="C:plasma membrane"/>
    <property type="evidence" value="ECO:0007669"/>
    <property type="project" value="UniProtKB-SubCell"/>
</dbReference>
<evidence type="ECO:0000256" key="8">
    <source>
        <dbReference type="ARBA" id="ARBA00035585"/>
    </source>
</evidence>
<evidence type="ECO:0000256" key="1">
    <source>
        <dbReference type="ARBA" id="ARBA00004651"/>
    </source>
</evidence>
<evidence type="ECO:0000256" key="3">
    <source>
        <dbReference type="ARBA" id="ARBA00022692"/>
    </source>
</evidence>
<comment type="function">
    <text evidence="9 10">Fluoride-specific ion channel. Important for reducing fluoride concentration in the cell, thus reducing its toxicity.</text>
</comment>
<comment type="subcellular location">
    <subcellularLocation>
        <location evidence="1 10">Cell membrane</location>
        <topology evidence="1 10">Multi-pass membrane protein</topology>
    </subcellularLocation>
</comment>
<keyword evidence="10" id="KW-0915">Sodium</keyword>
<comment type="activity regulation">
    <text evidence="10">Na(+) is not transported, but it plays an essential structural role and its presence is essential for fluoride channel function.</text>
</comment>
<keyword evidence="3 10" id="KW-0812">Transmembrane</keyword>
<evidence type="ECO:0000313" key="12">
    <source>
        <dbReference type="Proteomes" id="UP000294854"/>
    </source>
</evidence>
<feature type="binding site" evidence="10">
    <location>
        <position position="70"/>
    </location>
    <ligand>
        <name>Na(+)</name>
        <dbReference type="ChEBI" id="CHEBI:29101"/>
        <note>structural</note>
    </ligand>
</feature>
<keyword evidence="12" id="KW-1185">Reference proteome</keyword>
<dbReference type="STRING" id="1122149.FD44_GL001442"/>